<dbReference type="EMBL" id="JAADAI010000011">
    <property type="protein sequence ID" value="NCS55716.1"/>
    <property type="molecule type" value="Genomic_DNA"/>
</dbReference>
<evidence type="ECO:0000313" key="2">
    <source>
        <dbReference type="Proteomes" id="UP000799330"/>
    </source>
</evidence>
<sequence>MKFGTRDLLISHQTYLQSSKIPDEGLQNGKTEPSEEFVTRICQQAKLISQLITFIWRWSDKNPMDEQNRTAKKLKDIFDRPKQIERGELTDKLMGLLTTDIFSDSSNSELLKTVFAKYSEEQKKTLFPIFSEYEAKRYALFVDVERFHGQVGDPTLNNPGILSFTIPYPPRPQLGEATVSEQELEKWLNNTDITHFVADNPYIPTSCS</sequence>
<protein>
    <submittedName>
        <fullName evidence="1">Uncharacterized protein</fullName>
    </submittedName>
</protein>
<evidence type="ECO:0000313" key="1">
    <source>
        <dbReference type="EMBL" id="NCS55716.1"/>
    </source>
</evidence>
<dbReference type="Proteomes" id="UP000799330">
    <property type="component" value="Unassembled WGS sequence"/>
</dbReference>
<name>A0A966L471_MICAE</name>
<organism evidence="1 2">
    <name type="scientific">Microcystis aeruginosa G11-04</name>
    <dbReference type="NCBI Taxonomy" id="2685956"/>
    <lineage>
        <taxon>Bacteria</taxon>
        <taxon>Bacillati</taxon>
        <taxon>Cyanobacteriota</taxon>
        <taxon>Cyanophyceae</taxon>
        <taxon>Oscillatoriophycideae</taxon>
        <taxon>Chroococcales</taxon>
        <taxon>Microcystaceae</taxon>
        <taxon>Microcystis</taxon>
    </lineage>
</organism>
<dbReference type="AlphaFoldDB" id="A0A966L471"/>
<comment type="caution">
    <text evidence="1">The sequence shown here is derived from an EMBL/GenBank/DDBJ whole genome shotgun (WGS) entry which is preliminary data.</text>
</comment>
<accession>A0A966L471</accession>
<gene>
    <name evidence="1" type="ORF">GPJ16_01600</name>
</gene>
<reference evidence="1" key="1">
    <citation type="journal article" date="2019" name="Mol. Ecol.">
        <title>Genome evolution and host-microbiome shifts correspond with intraspecific niche divergence within harmful algal bloom-forming Microcystis aeruginosa.</title>
        <authorList>
            <person name="Jackrel S.L."/>
            <person name="White J.D."/>
            <person name="Evans J.T."/>
            <person name="Buffin K."/>
            <person name="Hayden K."/>
            <person name="Sarnelle O."/>
            <person name="Denef V.J."/>
        </authorList>
    </citation>
    <scope>NUCLEOTIDE SEQUENCE</scope>
    <source>
        <strain evidence="1">G11-04</strain>
    </source>
</reference>
<proteinExistence type="predicted"/>